<dbReference type="EMBL" id="JBEFKJ010000004">
    <property type="protein sequence ID" value="KAL2045994.1"/>
    <property type="molecule type" value="Genomic_DNA"/>
</dbReference>
<evidence type="ECO:0000313" key="4">
    <source>
        <dbReference type="Proteomes" id="UP001590950"/>
    </source>
</evidence>
<proteinExistence type="predicted"/>
<gene>
    <name evidence="3" type="ORF">N7G274_001441</name>
</gene>
<sequence>MRSATMSWFSPNPPRHSSSHSHHDHKHYRNDDARSQHSSSKDRGYFYTTSSSTRGTGRARSRSGYINRIISQIKRQLSRLLDYARKHPVKLLMMILPLLTGGALAGVLAKFGIRLPAGLNQMMGGGKGARYRSFGASELGGMGGVDGLMKIAKMFI</sequence>
<keyword evidence="2" id="KW-1133">Transmembrane helix</keyword>
<feature type="region of interest" description="Disordered" evidence="1">
    <location>
        <begin position="1"/>
        <end position="61"/>
    </location>
</feature>
<evidence type="ECO:0000256" key="2">
    <source>
        <dbReference type="SAM" id="Phobius"/>
    </source>
</evidence>
<evidence type="ECO:0000256" key="1">
    <source>
        <dbReference type="SAM" id="MobiDB-lite"/>
    </source>
</evidence>
<keyword evidence="2" id="KW-0472">Membrane</keyword>
<organism evidence="3 4">
    <name type="scientific">Stereocaulon virgatum</name>
    <dbReference type="NCBI Taxonomy" id="373712"/>
    <lineage>
        <taxon>Eukaryota</taxon>
        <taxon>Fungi</taxon>
        <taxon>Dikarya</taxon>
        <taxon>Ascomycota</taxon>
        <taxon>Pezizomycotina</taxon>
        <taxon>Lecanoromycetes</taxon>
        <taxon>OSLEUM clade</taxon>
        <taxon>Lecanoromycetidae</taxon>
        <taxon>Lecanorales</taxon>
        <taxon>Lecanorineae</taxon>
        <taxon>Stereocaulaceae</taxon>
        <taxon>Stereocaulon</taxon>
    </lineage>
</organism>
<name>A0ABR4AMT4_9LECA</name>
<feature type="transmembrane region" description="Helical" evidence="2">
    <location>
        <begin position="91"/>
        <end position="113"/>
    </location>
</feature>
<feature type="compositionally biased region" description="Basic residues" evidence="1">
    <location>
        <begin position="17"/>
        <end position="28"/>
    </location>
</feature>
<accession>A0ABR4AMT4</accession>
<keyword evidence="2" id="KW-0812">Transmembrane</keyword>
<feature type="compositionally biased region" description="Low complexity" evidence="1">
    <location>
        <begin position="45"/>
        <end position="61"/>
    </location>
</feature>
<keyword evidence="4" id="KW-1185">Reference proteome</keyword>
<reference evidence="3 4" key="1">
    <citation type="submission" date="2024-09" db="EMBL/GenBank/DDBJ databases">
        <title>Rethinking Asexuality: The Enigmatic Case of Functional Sexual Genes in Lepraria (Stereocaulaceae).</title>
        <authorList>
            <person name="Doellman M."/>
            <person name="Sun Y."/>
            <person name="Barcenas-Pena A."/>
            <person name="Lumbsch H.T."/>
            <person name="Grewe F."/>
        </authorList>
    </citation>
    <scope>NUCLEOTIDE SEQUENCE [LARGE SCALE GENOMIC DNA]</scope>
    <source>
        <strain evidence="3 4">Mercado 3170</strain>
    </source>
</reference>
<protein>
    <submittedName>
        <fullName evidence="3">Uncharacterized protein</fullName>
    </submittedName>
</protein>
<feature type="compositionally biased region" description="Polar residues" evidence="1">
    <location>
        <begin position="1"/>
        <end position="10"/>
    </location>
</feature>
<dbReference type="Proteomes" id="UP001590950">
    <property type="component" value="Unassembled WGS sequence"/>
</dbReference>
<feature type="compositionally biased region" description="Basic and acidic residues" evidence="1">
    <location>
        <begin position="29"/>
        <end position="44"/>
    </location>
</feature>
<evidence type="ECO:0000313" key="3">
    <source>
        <dbReference type="EMBL" id="KAL2045994.1"/>
    </source>
</evidence>
<comment type="caution">
    <text evidence="3">The sequence shown here is derived from an EMBL/GenBank/DDBJ whole genome shotgun (WGS) entry which is preliminary data.</text>
</comment>